<proteinExistence type="predicted"/>
<comment type="caution">
    <text evidence="5">The sequence shown here is derived from an EMBL/GenBank/DDBJ whole genome shotgun (WGS) entry which is preliminary data.</text>
</comment>
<dbReference type="RefSeq" id="WP_343805413.1">
    <property type="nucleotide sequence ID" value="NZ_BAAAET010000002.1"/>
</dbReference>
<dbReference type="SMART" id="SM00342">
    <property type="entry name" value="HTH_ARAC"/>
    <property type="match status" value="1"/>
</dbReference>
<dbReference type="InterPro" id="IPR018060">
    <property type="entry name" value="HTH_AraC"/>
</dbReference>
<dbReference type="EMBL" id="BAAAET010000002">
    <property type="protein sequence ID" value="GAA0692686.1"/>
    <property type="molecule type" value="Genomic_DNA"/>
</dbReference>
<evidence type="ECO:0000256" key="2">
    <source>
        <dbReference type="ARBA" id="ARBA00023125"/>
    </source>
</evidence>
<organism evidence="5 6">
    <name type="scientific">Marinobacterium maritimum</name>
    <dbReference type="NCBI Taxonomy" id="500162"/>
    <lineage>
        <taxon>Bacteria</taxon>
        <taxon>Pseudomonadati</taxon>
        <taxon>Pseudomonadota</taxon>
        <taxon>Gammaproteobacteria</taxon>
        <taxon>Oceanospirillales</taxon>
        <taxon>Oceanospirillaceae</taxon>
        <taxon>Marinobacterium</taxon>
    </lineage>
</organism>
<dbReference type="PANTHER" id="PTHR46796:SF12">
    <property type="entry name" value="HTH-TYPE DNA-BINDING TRANSCRIPTIONAL ACTIVATOR EUTR"/>
    <property type="match status" value="1"/>
</dbReference>
<dbReference type="InterPro" id="IPR018062">
    <property type="entry name" value="HTH_AraC-typ_CS"/>
</dbReference>
<sequence length="335" mass="37320">MLETDNILGCEPAKKLMADIHDAGDAVSWMSNICGPHDLTVHDANKMHFRHVGNILNSTTTAIGYIEYGTDVTVKVEDLSNSYSISLPISGYQELSCDGGNVQSNITSGVIISPAAPYELHISGNCRKTLVRISRQAMELGLEGLIGKPATKPLIFDAKMDAKVGSSSAWWRTVRFIEKELSCPDSLYNSPAFIRDMEQALIKGVLTSQPHNYSDEIKNAIKNNLPAYLIKTIDYLKEHAKDEIHMDDIEWISGVSRNKLYADFKRYIGVPPTAYLKRIRMEGVRTDIIRALGEESISTLALNWGFNHLGRFSTEYKKFFGETPSETLAKARLSL</sequence>
<dbReference type="InterPro" id="IPR035418">
    <property type="entry name" value="AraC-bd_2"/>
</dbReference>
<feature type="domain" description="HTH araC/xylS-type" evidence="4">
    <location>
        <begin position="230"/>
        <end position="330"/>
    </location>
</feature>
<dbReference type="PROSITE" id="PS01124">
    <property type="entry name" value="HTH_ARAC_FAMILY_2"/>
    <property type="match status" value="1"/>
</dbReference>
<name>A0ABN1I6L9_9GAMM</name>
<dbReference type="Pfam" id="PF14525">
    <property type="entry name" value="AraC_binding_2"/>
    <property type="match status" value="1"/>
</dbReference>
<evidence type="ECO:0000256" key="1">
    <source>
        <dbReference type="ARBA" id="ARBA00023015"/>
    </source>
</evidence>
<evidence type="ECO:0000313" key="5">
    <source>
        <dbReference type="EMBL" id="GAA0692686.1"/>
    </source>
</evidence>
<dbReference type="PROSITE" id="PS00041">
    <property type="entry name" value="HTH_ARAC_FAMILY_1"/>
    <property type="match status" value="1"/>
</dbReference>
<protein>
    <submittedName>
        <fullName evidence="5">AraC family transcriptional regulator</fullName>
    </submittedName>
</protein>
<dbReference type="Gene3D" id="1.10.10.60">
    <property type="entry name" value="Homeodomain-like"/>
    <property type="match status" value="1"/>
</dbReference>
<dbReference type="Pfam" id="PF12833">
    <property type="entry name" value="HTH_18"/>
    <property type="match status" value="1"/>
</dbReference>
<evidence type="ECO:0000259" key="4">
    <source>
        <dbReference type="PROSITE" id="PS01124"/>
    </source>
</evidence>
<accession>A0ABN1I6L9</accession>
<keyword evidence="3" id="KW-0804">Transcription</keyword>
<dbReference type="InterPro" id="IPR009057">
    <property type="entry name" value="Homeodomain-like_sf"/>
</dbReference>
<keyword evidence="1" id="KW-0805">Transcription regulation</keyword>
<keyword evidence="2" id="KW-0238">DNA-binding</keyword>
<gene>
    <name evidence="5" type="ORF">GCM10009104_19810</name>
</gene>
<dbReference type="PANTHER" id="PTHR46796">
    <property type="entry name" value="HTH-TYPE TRANSCRIPTIONAL ACTIVATOR RHAS-RELATED"/>
    <property type="match status" value="1"/>
</dbReference>
<dbReference type="SUPFAM" id="SSF46689">
    <property type="entry name" value="Homeodomain-like"/>
    <property type="match status" value="2"/>
</dbReference>
<reference evidence="5 6" key="1">
    <citation type="journal article" date="2019" name="Int. J. Syst. Evol. Microbiol.">
        <title>The Global Catalogue of Microorganisms (GCM) 10K type strain sequencing project: providing services to taxonomists for standard genome sequencing and annotation.</title>
        <authorList>
            <consortium name="The Broad Institute Genomics Platform"/>
            <consortium name="The Broad Institute Genome Sequencing Center for Infectious Disease"/>
            <person name="Wu L."/>
            <person name="Ma J."/>
        </authorList>
    </citation>
    <scope>NUCLEOTIDE SEQUENCE [LARGE SCALE GENOMIC DNA]</scope>
    <source>
        <strain evidence="5 6">JCM 15134</strain>
    </source>
</reference>
<evidence type="ECO:0000313" key="6">
    <source>
        <dbReference type="Proteomes" id="UP001499915"/>
    </source>
</evidence>
<dbReference type="Proteomes" id="UP001499915">
    <property type="component" value="Unassembled WGS sequence"/>
</dbReference>
<evidence type="ECO:0000256" key="3">
    <source>
        <dbReference type="ARBA" id="ARBA00023163"/>
    </source>
</evidence>
<keyword evidence="6" id="KW-1185">Reference proteome</keyword>
<dbReference type="InterPro" id="IPR050204">
    <property type="entry name" value="AraC_XylS_family_regulators"/>
</dbReference>